<proteinExistence type="predicted"/>
<dbReference type="Proteomes" id="UP000324091">
    <property type="component" value="Chromosome 10"/>
</dbReference>
<dbReference type="EMBL" id="RHFK02000002">
    <property type="protein sequence ID" value="TWW80172.1"/>
    <property type="molecule type" value="Genomic_DNA"/>
</dbReference>
<dbReference type="AlphaFoldDB" id="A0A5C6PJY1"/>
<evidence type="ECO:0000313" key="1">
    <source>
        <dbReference type="EMBL" id="TWW80172.1"/>
    </source>
</evidence>
<keyword evidence="2" id="KW-1185">Reference proteome</keyword>
<gene>
    <name evidence="1" type="ORF">D4764_10G0012020</name>
</gene>
<evidence type="ECO:0000313" key="2">
    <source>
        <dbReference type="Proteomes" id="UP000324091"/>
    </source>
</evidence>
<reference evidence="1 2" key="1">
    <citation type="submission" date="2019-04" db="EMBL/GenBank/DDBJ databases">
        <title>Chromosome genome assembly for Takifugu flavidus.</title>
        <authorList>
            <person name="Xiao S."/>
        </authorList>
    </citation>
    <scope>NUCLEOTIDE SEQUENCE [LARGE SCALE GENOMIC DNA]</scope>
    <source>
        <strain evidence="1">HTHZ2018</strain>
        <tissue evidence="1">Muscle</tissue>
    </source>
</reference>
<name>A0A5C6PJY1_9TELE</name>
<accession>A0A5C6PJY1</accession>
<organism evidence="1 2">
    <name type="scientific">Takifugu flavidus</name>
    <name type="common">sansaifugu</name>
    <dbReference type="NCBI Taxonomy" id="433684"/>
    <lineage>
        <taxon>Eukaryota</taxon>
        <taxon>Metazoa</taxon>
        <taxon>Chordata</taxon>
        <taxon>Craniata</taxon>
        <taxon>Vertebrata</taxon>
        <taxon>Euteleostomi</taxon>
        <taxon>Actinopterygii</taxon>
        <taxon>Neopterygii</taxon>
        <taxon>Teleostei</taxon>
        <taxon>Neoteleostei</taxon>
        <taxon>Acanthomorphata</taxon>
        <taxon>Eupercaria</taxon>
        <taxon>Tetraodontiformes</taxon>
        <taxon>Tetradontoidea</taxon>
        <taxon>Tetraodontidae</taxon>
        <taxon>Takifugu</taxon>
    </lineage>
</organism>
<protein>
    <submittedName>
        <fullName evidence="1">Uncharacterized protein</fullName>
    </submittedName>
</protein>
<sequence length="104" mass="11635">MAASCLLPGLNSSYSAVTISMGRFGFIILLGDRNETENTITTMIVKNFGAKKCSVVKEQIMQTMEEWADIYVYTHLNGTLGIINLRATTVRIDRLERTRTVSDK</sequence>
<comment type="caution">
    <text evidence="1">The sequence shown here is derived from an EMBL/GenBank/DDBJ whole genome shotgun (WGS) entry which is preliminary data.</text>
</comment>